<keyword evidence="3" id="KW-1185">Reference proteome</keyword>
<evidence type="ECO:0000313" key="2">
    <source>
        <dbReference type="EMBL" id="CAI26963.1"/>
    </source>
</evidence>
<evidence type="ECO:0000313" key="3">
    <source>
        <dbReference type="Proteomes" id="UP000001021"/>
    </source>
</evidence>
<dbReference type="SUPFAM" id="SSF52096">
    <property type="entry name" value="ClpP/crotonase"/>
    <property type="match status" value="1"/>
</dbReference>
<dbReference type="Pfam" id="PF01039">
    <property type="entry name" value="Carboxyl_trans"/>
    <property type="match status" value="1"/>
</dbReference>
<dbReference type="KEGG" id="erw:ERWE_CDS_04690"/>
<dbReference type="AlphaFoldDB" id="A0A0H3LZC5"/>
<protein>
    <submittedName>
        <fullName evidence="2">Propionyl-CoA carboxylase beta chain</fullName>
    </submittedName>
</protein>
<proteinExistence type="predicted"/>
<dbReference type="GO" id="GO:0004658">
    <property type="term" value="F:propionyl-CoA carboxylase activity"/>
    <property type="evidence" value="ECO:0007669"/>
    <property type="project" value="TreeGrafter"/>
</dbReference>
<sequence length="65" mass="7566">MLYSWDIIKKVTYEQVSKEELGGATVHAAKTGIADLVFNNEIEALLQIRKFMQFIPSNYIYKCMY</sequence>
<accession>A0A0H3LZC5</accession>
<dbReference type="PANTHER" id="PTHR43842">
    <property type="entry name" value="PROPIONYL-COA CARBOXYLASE BETA CHAIN"/>
    <property type="match status" value="1"/>
</dbReference>
<dbReference type="EMBL" id="CR925678">
    <property type="protein sequence ID" value="CAI26963.1"/>
    <property type="molecule type" value="Genomic_DNA"/>
</dbReference>
<feature type="domain" description="Acetyl-coenzyme A carboxylase carboxyl transferase subunit beta" evidence="1">
    <location>
        <begin position="4"/>
        <end position="57"/>
    </location>
</feature>
<dbReference type="PANTHER" id="PTHR43842:SF4">
    <property type="match status" value="1"/>
</dbReference>
<name>A0A0H3LZC5_EHRRW</name>
<dbReference type="Gene3D" id="3.90.226.10">
    <property type="entry name" value="2-enoyl-CoA Hydratase, Chain A, domain 1"/>
    <property type="match status" value="1"/>
</dbReference>
<dbReference type="InterPro" id="IPR029045">
    <property type="entry name" value="ClpP/crotonase-like_dom_sf"/>
</dbReference>
<dbReference type="Proteomes" id="UP000001021">
    <property type="component" value="Chromosome"/>
</dbReference>
<dbReference type="HOGENOM" id="CLU_2842850_0_0_5"/>
<reference evidence="2 3" key="1">
    <citation type="journal article" date="2006" name="J. Bacteriol.">
        <title>Comparative genomic analysis of three strains of Ehrlichia ruminantium reveals an active process of genome size plasticity.</title>
        <authorList>
            <person name="Frutos R."/>
            <person name="Viari A."/>
            <person name="Ferraz C."/>
            <person name="Morgat A."/>
            <person name="Eychenie S."/>
            <person name="Kandassami Y."/>
            <person name="Chantal I."/>
            <person name="Bensaid A."/>
            <person name="Coissac E."/>
            <person name="Vachiery N."/>
            <person name="Demaille J."/>
            <person name="Martinez D."/>
        </authorList>
    </citation>
    <scope>NUCLEOTIDE SEQUENCE [LARGE SCALE GENOMIC DNA]</scope>
    <source>
        <strain evidence="2 3">Welgevonden</strain>
    </source>
</reference>
<evidence type="ECO:0000259" key="1">
    <source>
        <dbReference type="Pfam" id="PF01039"/>
    </source>
</evidence>
<organism evidence="2 3">
    <name type="scientific">Ehrlichia ruminantium (strain Welgevonden)</name>
    <dbReference type="NCBI Taxonomy" id="254945"/>
    <lineage>
        <taxon>Bacteria</taxon>
        <taxon>Pseudomonadati</taxon>
        <taxon>Pseudomonadota</taxon>
        <taxon>Alphaproteobacteria</taxon>
        <taxon>Rickettsiales</taxon>
        <taxon>Anaplasmataceae</taxon>
        <taxon>Ehrlichia</taxon>
    </lineage>
</organism>
<gene>
    <name evidence="2" type="primary">pccB</name>
    <name evidence="2" type="ordered locus">ERWE_CDS_04690</name>
</gene>
<dbReference type="InterPro" id="IPR034733">
    <property type="entry name" value="AcCoA_carboxyl_beta"/>
</dbReference>
<dbReference type="InterPro" id="IPR051047">
    <property type="entry name" value="AccD/PCCB"/>
</dbReference>